<dbReference type="InterPro" id="IPR002888">
    <property type="entry name" value="2Fe-2S-bd"/>
</dbReference>
<comment type="pathway">
    <text evidence="6">Alkaloid degradation; nicotine degradation.</text>
</comment>
<evidence type="ECO:0000313" key="8">
    <source>
        <dbReference type="EMBL" id="MBB5786893.1"/>
    </source>
</evidence>
<dbReference type="InterPro" id="IPR012675">
    <property type="entry name" value="Beta-grasp_dom_sf"/>
</dbReference>
<name>A0A7W9GNG4_9ACTN</name>
<keyword evidence="5" id="KW-0411">Iron-sulfur</keyword>
<keyword evidence="3" id="KW-0560">Oxidoreductase</keyword>
<keyword evidence="1" id="KW-0001">2Fe-2S</keyword>
<dbReference type="Gene3D" id="1.10.150.120">
    <property type="entry name" value="[2Fe-2S]-binding domain"/>
    <property type="match status" value="1"/>
</dbReference>
<evidence type="ECO:0000256" key="1">
    <source>
        <dbReference type="ARBA" id="ARBA00022714"/>
    </source>
</evidence>
<evidence type="ECO:0000256" key="6">
    <source>
        <dbReference type="ARBA" id="ARBA00060707"/>
    </source>
</evidence>
<dbReference type="AlphaFoldDB" id="A0A7W9GNG4"/>
<dbReference type="Proteomes" id="UP000542813">
    <property type="component" value="Unassembled WGS sequence"/>
</dbReference>
<sequence length="174" mass="18426">MTESVSEPVATSGPPRMPVTVDVNGVSVSRQVEPRSMLVDFLREDLGLTGTKVSCELQVCGVCTVLVDGRPVSSCTFLTADADGAAVTTVEGLSDGQTLHPLQESFVDNFALQCGFCTPGFLMMSKALLDGDEVPDREAIVEHLEGNICRCTGYEPIVEAVEHVAQELRGGAHG</sequence>
<dbReference type="FunFam" id="3.10.20.30:FF:000020">
    <property type="entry name" value="Xanthine dehydrogenase iron-sulfur subunit"/>
    <property type="match status" value="1"/>
</dbReference>
<dbReference type="GO" id="GO:0051537">
    <property type="term" value="F:2 iron, 2 sulfur cluster binding"/>
    <property type="evidence" value="ECO:0007669"/>
    <property type="project" value="UniProtKB-KW"/>
</dbReference>
<dbReference type="PANTHER" id="PTHR44379:SF5">
    <property type="entry name" value="OXIDOREDUCTASE WITH IRON-SULFUR SUBUNIT"/>
    <property type="match status" value="1"/>
</dbReference>
<dbReference type="InterPro" id="IPR036010">
    <property type="entry name" value="2Fe-2S_ferredoxin-like_sf"/>
</dbReference>
<evidence type="ECO:0000256" key="4">
    <source>
        <dbReference type="ARBA" id="ARBA00023004"/>
    </source>
</evidence>
<dbReference type="PROSITE" id="PS51085">
    <property type="entry name" value="2FE2S_FER_2"/>
    <property type="match status" value="1"/>
</dbReference>
<dbReference type="RefSeq" id="WP_246400326.1">
    <property type="nucleotide sequence ID" value="NZ_JACHMM010000001.1"/>
</dbReference>
<evidence type="ECO:0000256" key="2">
    <source>
        <dbReference type="ARBA" id="ARBA00022723"/>
    </source>
</evidence>
<keyword evidence="4" id="KW-0408">Iron</keyword>
<dbReference type="SUPFAM" id="SSF47741">
    <property type="entry name" value="CO dehydrogenase ISP C-domain like"/>
    <property type="match status" value="1"/>
</dbReference>
<protein>
    <submittedName>
        <fullName evidence="8">Aerobic-type carbon monoxide dehydrogenase small subunit (CoxS/CutS family)</fullName>
    </submittedName>
</protein>
<dbReference type="SUPFAM" id="SSF54292">
    <property type="entry name" value="2Fe-2S ferredoxin-like"/>
    <property type="match status" value="1"/>
</dbReference>
<dbReference type="InterPro" id="IPR001041">
    <property type="entry name" value="2Fe-2S_ferredoxin-type"/>
</dbReference>
<dbReference type="GO" id="GO:0046872">
    <property type="term" value="F:metal ion binding"/>
    <property type="evidence" value="ECO:0007669"/>
    <property type="project" value="UniProtKB-KW"/>
</dbReference>
<evidence type="ECO:0000313" key="9">
    <source>
        <dbReference type="Proteomes" id="UP000542813"/>
    </source>
</evidence>
<keyword evidence="2" id="KW-0479">Metal-binding</keyword>
<accession>A0A7W9GNG4</accession>
<dbReference type="InterPro" id="IPR036884">
    <property type="entry name" value="2Fe-2S-bd_dom_sf"/>
</dbReference>
<dbReference type="EMBL" id="JACHMM010000001">
    <property type="protein sequence ID" value="MBB5786893.1"/>
    <property type="molecule type" value="Genomic_DNA"/>
</dbReference>
<comment type="caution">
    <text evidence="8">The sequence shown here is derived from an EMBL/GenBank/DDBJ whole genome shotgun (WGS) entry which is preliminary data.</text>
</comment>
<proteinExistence type="predicted"/>
<dbReference type="PANTHER" id="PTHR44379">
    <property type="entry name" value="OXIDOREDUCTASE WITH IRON-SULFUR SUBUNIT"/>
    <property type="match status" value="1"/>
</dbReference>
<dbReference type="GO" id="GO:0016491">
    <property type="term" value="F:oxidoreductase activity"/>
    <property type="evidence" value="ECO:0007669"/>
    <property type="project" value="UniProtKB-KW"/>
</dbReference>
<dbReference type="Pfam" id="PF01799">
    <property type="entry name" value="Fer2_2"/>
    <property type="match status" value="1"/>
</dbReference>
<feature type="domain" description="2Fe-2S ferredoxin-type" evidence="7">
    <location>
        <begin position="17"/>
        <end position="93"/>
    </location>
</feature>
<evidence type="ECO:0000256" key="5">
    <source>
        <dbReference type="ARBA" id="ARBA00023014"/>
    </source>
</evidence>
<gene>
    <name evidence="8" type="ORF">HD601_001468</name>
</gene>
<dbReference type="InterPro" id="IPR051452">
    <property type="entry name" value="Diverse_Oxidoreductases"/>
</dbReference>
<evidence type="ECO:0000256" key="3">
    <source>
        <dbReference type="ARBA" id="ARBA00023002"/>
    </source>
</evidence>
<organism evidence="8 9">
    <name type="scientific">Jiangella mangrovi</name>
    <dbReference type="NCBI Taxonomy" id="1524084"/>
    <lineage>
        <taxon>Bacteria</taxon>
        <taxon>Bacillati</taxon>
        <taxon>Actinomycetota</taxon>
        <taxon>Actinomycetes</taxon>
        <taxon>Jiangellales</taxon>
        <taxon>Jiangellaceae</taxon>
        <taxon>Jiangella</taxon>
    </lineage>
</organism>
<keyword evidence="9" id="KW-1185">Reference proteome</keyword>
<evidence type="ECO:0000259" key="7">
    <source>
        <dbReference type="PROSITE" id="PS51085"/>
    </source>
</evidence>
<dbReference type="Pfam" id="PF00111">
    <property type="entry name" value="Fer2"/>
    <property type="match status" value="1"/>
</dbReference>
<dbReference type="CDD" id="cd00207">
    <property type="entry name" value="fer2"/>
    <property type="match status" value="1"/>
</dbReference>
<reference evidence="8 9" key="1">
    <citation type="submission" date="2020-08" db="EMBL/GenBank/DDBJ databases">
        <title>Sequencing the genomes of 1000 actinobacteria strains.</title>
        <authorList>
            <person name="Klenk H.-P."/>
        </authorList>
    </citation>
    <scope>NUCLEOTIDE SEQUENCE [LARGE SCALE GENOMIC DNA]</scope>
    <source>
        <strain evidence="8 9">DSM 102122</strain>
    </source>
</reference>
<dbReference type="Gene3D" id="3.10.20.30">
    <property type="match status" value="1"/>
</dbReference>